<dbReference type="PROSITE" id="PS50041">
    <property type="entry name" value="C_TYPE_LECTIN_2"/>
    <property type="match status" value="3"/>
</dbReference>
<feature type="domain" description="C-type lectin" evidence="4">
    <location>
        <begin position="414"/>
        <end position="531"/>
    </location>
</feature>
<dbReference type="InterPro" id="IPR001304">
    <property type="entry name" value="C-type_lectin-like"/>
</dbReference>
<feature type="signal peptide" evidence="3">
    <location>
        <begin position="1"/>
        <end position="26"/>
    </location>
</feature>
<dbReference type="InterPro" id="IPR018378">
    <property type="entry name" value="C-type_lectin_CS"/>
</dbReference>
<keyword evidence="1" id="KW-1015">Disulfide bond</keyword>
<accession>A0A9P0D321</accession>
<dbReference type="Proteomes" id="UP001153636">
    <property type="component" value="Chromosome 7"/>
</dbReference>
<gene>
    <name evidence="5" type="ORF">PSYICH_LOCUS13186</name>
</gene>
<proteinExistence type="predicted"/>
<dbReference type="PANTHER" id="PTHR22803">
    <property type="entry name" value="MANNOSE, PHOSPHOLIPASE, LECTIN RECEPTOR RELATED"/>
    <property type="match status" value="1"/>
</dbReference>
<dbReference type="InterPro" id="IPR016186">
    <property type="entry name" value="C-type_lectin-like/link_sf"/>
</dbReference>
<dbReference type="OrthoDB" id="7357196at2759"/>
<evidence type="ECO:0000256" key="3">
    <source>
        <dbReference type="SAM" id="SignalP"/>
    </source>
</evidence>
<dbReference type="CDD" id="cd00037">
    <property type="entry name" value="CLECT"/>
    <property type="match status" value="3"/>
</dbReference>
<feature type="chain" id="PRO_5040273022" description="C-type lectin domain-containing protein" evidence="3">
    <location>
        <begin position="27"/>
        <end position="606"/>
    </location>
</feature>
<feature type="domain" description="C-type lectin" evidence="4">
    <location>
        <begin position="205"/>
        <end position="325"/>
    </location>
</feature>
<protein>
    <recommendedName>
        <fullName evidence="4">C-type lectin domain-containing protein</fullName>
    </recommendedName>
</protein>
<reference evidence="5" key="1">
    <citation type="submission" date="2022-01" db="EMBL/GenBank/DDBJ databases">
        <authorList>
            <person name="King R."/>
        </authorList>
    </citation>
    <scope>NUCLEOTIDE SEQUENCE</scope>
</reference>
<organism evidence="5 6">
    <name type="scientific">Psylliodes chrysocephalus</name>
    <dbReference type="NCBI Taxonomy" id="3402493"/>
    <lineage>
        <taxon>Eukaryota</taxon>
        <taxon>Metazoa</taxon>
        <taxon>Ecdysozoa</taxon>
        <taxon>Arthropoda</taxon>
        <taxon>Hexapoda</taxon>
        <taxon>Insecta</taxon>
        <taxon>Pterygota</taxon>
        <taxon>Neoptera</taxon>
        <taxon>Endopterygota</taxon>
        <taxon>Coleoptera</taxon>
        <taxon>Polyphaga</taxon>
        <taxon>Cucujiformia</taxon>
        <taxon>Chrysomeloidea</taxon>
        <taxon>Chrysomelidae</taxon>
        <taxon>Galerucinae</taxon>
        <taxon>Alticini</taxon>
        <taxon>Psylliodes</taxon>
    </lineage>
</organism>
<dbReference type="InterPro" id="IPR016187">
    <property type="entry name" value="CTDL_fold"/>
</dbReference>
<evidence type="ECO:0000256" key="2">
    <source>
        <dbReference type="SAM" id="MobiDB-lite"/>
    </source>
</evidence>
<evidence type="ECO:0000313" key="5">
    <source>
        <dbReference type="EMBL" id="CAH1113025.1"/>
    </source>
</evidence>
<dbReference type="EMBL" id="OV651819">
    <property type="protein sequence ID" value="CAH1113025.1"/>
    <property type="molecule type" value="Genomic_DNA"/>
</dbReference>
<dbReference type="Pfam" id="PF00059">
    <property type="entry name" value="Lectin_C"/>
    <property type="match status" value="3"/>
</dbReference>
<feature type="compositionally biased region" description="Polar residues" evidence="2">
    <location>
        <begin position="371"/>
        <end position="386"/>
    </location>
</feature>
<dbReference type="AlphaFoldDB" id="A0A9P0D321"/>
<dbReference type="SMART" id="SM00034">
    <property type="entry name" value="CLECT"/>
    <property type="match status" value="3"/>
</dbReference>
<name>A0A9P0D321_9CUCU</name>
<dbReference type="PROSITE" id="PS00615">
    <property type="entry name" value="C_TYPE_LECTIN_1"/>
    <property type="match status" value="2"/>
</dbReference>
<evidence type="ECO:0000259" key="4">
    <source>
        <dbReference type="PROSITE" id="PS50041"/>
    </source>
</evidence>
<sequence>MPNVFAMSIKLFISTVLLFFISESSAQSISLNSAGWEHVFAYNKSSLLPLNYYGDKYYYLGYNIKASYLQAMQFCENIHMKLLTIRDINENAAIYKFIRNANRGTTYWTAGAKLIDNKNWVWMSYGSNVDYTKWAPGQPDNNDEQCIAVNFADEDLSWHDVPCGMQNFFICERYEPRTFSQNKDMTYSRWQNLMNTYSNVAVLHYNNKIYYFSRYFKTNYMQAIQFCKILNMELVAIESKEENDRISKYIRDTNAGDDWWSSGSRLLDGKNWVWFTRGIPVEFTNWRQEEPNGEEELCLHLAHNQDKGLEWTDDYCHNQFKVICESGFGDDTDENIGASIGSGRNILNQGNNQGLLIPIDIRNGGSDDSSRNNPNEIPTPQTTTRNVPIRGYSDVEWDRIIRRSNPGIISIRTYGGKHYHVEISLIGTQRQAAMYCTYHNMQLVEINNQNENGLLERLLLDTGATGPYWIAGQRQAGSWMWSISKQPVTYTNWNLNNPSVGGWLAQDCIQVDERAKWSNDNCDKRLFFVCEAQMQNPVAANGQCSQPVVNVYIKTNLVTDEGEKTLRKEILSSKSVSTNDGVYQVQVINNIDVNKKEDDEVTNFGI</sequence>
<evidence type="ECO:0000256" key="1">
    <source>
        <dbReference type="ARBA" id="ARBA00023157"/>
    </source>
</evidence>
<keyword evidence="3" id="KW-0732">Signal</keyword>
<feature type="region of interest" description="Disordered" evidence="2">
    <location>
        <begin position="358"/>
        <end position="387"/>
    </location>
</feature>
<dbReference type="SUPFAM" id="SSF56436">
    <property type="entry name" value="C-type lectin-like"/>
    <property type="match status" value="3"/>
</dbReference>
<evidence type="ECO:0000313" key="6">
    <source>
        <dbReference type="Proteomes" id="UP001153636"/>
    </source>
</evidence>
<dbReference type="InterPro" id="IPR050111">
    <property type="entry name" value="C-type_lectin/snaclec_domain"/>
</dbReference>
<feature type="domain" description="C-type lectin" evidence="4">
    <location>
        <begin position="53"/>
        <end position="172"/>
    </location>
</feature>
<dbReference type="Gene3D" id="3.10.100.10">
    <property type="entry name" value="Mannose-Binding Protein A, subunit A"/>
    <property type="match status" value="3"/>
</dbReference>
<keyword evidence="6" id="KW-1185">Reference proteome</keyword>